<dbReference type="SMART" id="SM00671">
    <property type="entry name" value="SEL1"/>
    <property type="match status" value="2"/>
</dbReference>
<dbReference type="Gene3D" id="1.25.40.10">
    <property type="entry name" value="Tetratricopeptide repeat domain"/>
    <property type="match status" value="1"/>
</dbReference>
<dbReference type="InterPro" id="IPR011990">
    <property type="entry name" value="TPR-like_helical_dom_sf"/>
</dbReference>
<name>A0ABD3NKH4_9STRA</name>
<protein>
    <recommendedName>
        <fullName evidence="3">Sel1 repeat family protein</fullName>
    </recommendedName>
</protein>
<dbReference type="SUPFAM" id="SSF81901">
    <property type="entry name" value="HCP-like"/>
    <property type="match status" value="1"/>
</dbReference>
<keyword evidence="2" id="KW-1185">Reference proteome</keyword>
<proteinExistence type="predicted"/>
<evidence type="ECO:0000313" key="1">
    <source>
        <dbReference type="EMBL" id="KAL3773820.1"/>
    </source>
</evidence>
<dbReference type="InterPro" id="IPR006597">
    <property type="entry name" value="Sel1-like"/>
</dbReference>
<sequence>MTTAGMDQLRQMASQGQPAAMFNLGNFTLYGAMGIDKDEVSGVQLLENAMEKSASDSYIKGLAARYLGMHFFKNDNDVPKSFLYFKKAVKFGDNASYNGVGRCQMRLGQTEEGIFSIRKSLHCGIQDKQVLEDIMMFYRQGLITKDEYL</sequence>
<gene>
    <name evidence="1" type="ORF">ACHAWO_006924</name>
</gene>
<evidence type="ECO:0008006" key="3">
    <source>
        <dbReference type="Google" id="ProtNLM"/>
    </source>
</evidence>
<dbReference type="AlphaFoldDB" id="A0ABD3NKH4"/>
<evidence type="ECO:0000313" key="2">
    <source>
        <dbReference type="Proteomes" id="UP001530400"/>
    </source>
</evidence>
<dbReference type="Proteomes" id="UP001530400">
    <property type="component" value="Unassembled WGS sequence"/>
</dbReference>
<reference evidence="1 2" key="1">
    <citation type="submission" date="2024-10" db="EMBL/GenBank/DDBJ databases">
        <title>Updated reference genomes for cyclostephanoid diatoms.</title>
        <authorList>
            <person name="Roberts W.R."/>
            <person name="Alverson A.J."/>
        </authorList>
    </citation>
    <scope>NUCLEOTIDE SEQUENCE [LARGE SCALE GENOMIC DNA]</scope>
    <source>
        <strain evidence="1 2">AJA010-31</strain>
    </source>
</reference>
<organism evidence="1 2">
    <name type="scientific">Cyclotella atomus</name>
    <dbReference type="NCBI Taxonomy" id="382360"/>
    <lineage>
        <taxon>Eukaryota</taxon>
        <taxon>Sar</taxon>
        <taxon>Stramenopiles</taxon>
        <taxon>Ochrophyta</taxon>
        <taxon>Bacillariophyta</taxon>
        <taxon>Coscinodiscophyceae</taxon>
        <taxon>Thalassiosirophycidae</taxon>
        <taxon>Stephanodiscales</taxon>
        <taxon>Stephanodiscaceae</taxon>
        <taxon>Cyclotella</taxon>
    </lineage>
</organism>
<dbReference type="EMBL" id="JALLPJ020001218">
    <property type="protein sequence ID" value="KAL3773820.1"/>
    <property type="molecule type" value="Genomic_DNA"/>
</dbReference>
<comment type="caution">
    <text evidence="1">The sequence shown here is derived from an EMBL/GenBank/DDBJ whole genome shotgun (WGS) entry which is preliminary data.</text>
</comment>
<accession>A0ABD3NKH4</accession>